<reference evidence="2 3" key="1">
    <citation type="submission" date="2018-03" db="EMBL/GenBank/DDBJ databases">
        <title>Genomic Encyclopedia of Archaeal and Bacterial Type Strains, Phase II (KMG-II): from individual species to whole genera.</title>
        <authorList>
            <person name="Goeker M."/>
        </authorList>
    </citation>
    <scope>NUCLEOTIDE SEQUENCE [LARGE SCALE GENOMIC DNA]</scope>
    <source>
        <strain evidence="2 3">DSM 100214</strain>
    </source>
</reference>
<dbReference type="Pfam" id="PF11188">
    <property type="entry name" value="DUF2975"/>
    <property type="match status" value="1"/>
</dbReference>
<dbReference type="RefSeq" id="WP_110309030.1">
    <property type="nucleotide sequence ID" value="NZ_QICL01000001.1"/>
</dbReference>
<proteinExistence type="predicted"/>
<protein>
    <recommendedName>
        <fullName evidence="4">DUF2975 family protein</fullName>
    </recommendedName>
</protein>
<evidence type="ECO:0008006" key="4">
    <source>
        <dbReference type="Google" id="ProtNLM"/>
    </source>
</evidence>
<dbReference type="Proteomes" id="UP000247973">
    <property type="component" value="Unassembled WGS sequence"/>
</dbReference>
<feature type="transmembrane region" description="Helical" evidence="1">
    <location>
        <begin position="106"/>
        <end position="129"/>
    </location>
</feature>
<feature type="transmembrane region" description="Helical" evidence="1">
    <location>
        <begin position="149"/>
        <end position="170"/>
    </location>
</feature>
<dbReference type="InterPro" id="IPR021354">
    <property type="entry name" value="DUF2975"/>
</dbReference>
<sequence length="219" mass="24978">MNKRIKIFCLILSIIYVSVVIYSIFDVADSFIAGYKQGQEEAKDSSKNIQTLHLKLKPIEGGYVYPEKVVNTLTGQEMKAEIGEYKIKFDNSENPLPVHLKVFRGIIIFLAVVILAGLIYLPFLFFSIIKSGTKGKMLEHKTIRKIQQIGYLLIIYYIINVVICLSDFMIAKHAVALEKYRFIIDFSDFGFLFLGLVTLLLAEILKVSVQLKEEQDLTI</sequence>
<dbReference type="EMBL" id="QICL01000001">
    <property type="protein sequence ID" value="PXV69069.1"/>
    <property type="molecule type" value="Genomic_DNA"/>
</dbReference>
<evidence type="ECO:0000313" key="3">
    <source>
        <dbReference type="Proteomes" id="UP000247973"/>
    </source>
</evidence>
<feature type="transmembrane region" description="Helical" evidence="1">
    <location>
        <begin position="182"/>
        <end position="202"/>
    </location>
</feature>
<comment type="caution">
    <text evidence="2">The sequence shown here is derived from an EMBL/GenBank/DDBJ whole genome shotgun (WGS) entry which is preliminary data.</text>
</comment>
<accession>A0A2V3PTY1</accession>
<keyword evidence="1" id="KW-1133">Transmembrane helix</keyword>
<evidence type="ECO:0000313" key="2">
    <source>
        <dbReference type="EMBL" id="PXV69069.1"/>
    </source>
</evidence>
<name>A0A2V3PTY1_9BACT</name>
<dbReference type="OrthoDB" id="1047271at2"/>
<feature type="transmembrane region" description="Helical" evidence="1">
    <location>
        <begin position="7"/>
        <end position="25"/>
    </location>
</feature>
<keyword evidence="3" id="KW-1185">Reference proteome</keyword>
<keyword evidence="1" id="KW-0812">Transmembrane</keyword>
<dbReference type="AlphaFoldDB" id="A0A2V3PTY1"/>
<evidence type="ECO:0000256" key="1">
    <source>
        <dbReference type="SAM" id="Phobius"/>
    </source>
</evidence>
<gene>
    <name evidence="2" type="ORF">CLV62_101338</name>
</gene>
<keyword evidence="1" id="KW-0472">Membrane</keyword>
<organism evidence="2 3">
    <name type="scientific">Dysgonomonas alginatilytica</name>
    <dbReference type="NCBI Taxonomy" id="1605892"/>
    <lineage>
        <taxon>Bacteria</taxon>
        <taxon>Pseudomonadati</taxon>
        <taxon>Bacteroidota</taxon>
        <taxon>Bacteroidia</taxon>
        <taxon>Bacteroidales</taxon>
        <taxon>Dysgonomonadaceae</taxon>
        <taxon>Dysgonomonas</taxon>
    </lineage>
</organism>